<dbReference type="Proteomes" id="UP000670092">
    <property type="component" value="Unassembled WGS sequence"/>
</dbReference>
<dbReference type="OrthoDB" id="4219700at2759"/>
<name>A0A8H8CZ16_AJECA</name>
<evidence type="ECO:0000313" key="2">
    <source>
        <dbReference type="Proteomes" id="UP000670092"/>
    </source>
</evidence>
<organism evidence="1 2">
    <name type="scientific">Ajellomyces capsulatus</name>
    <name type="common">Darling's disease fungus</name>
    <name type="synonym">Histoplasma capsulatum</name>
    <dbReference type="NCBI Taxonomy" id="5037"/>
    <lineage>
        <taxon>Eukaryota</taxon>
        <taxon>Fungi</taxon>
        <taxon>Dikarya</taxon>
        <taxon>Ascomycota</taxon>
        <taxon>Pezizomycotina</taxon>
        <taxon>Eurotiomycetes</taxon>
        <taxon>Eurotiomycetidae</taxon>
        <taxon>Onygenales</taxon>
        <taxon>Ajellomycetaceae</taxon>
        <taxon>Histoplasma</taxon>
    </lineage>
</organism>
<sequence>MAMPCNSSMPWADCDAGLLDCDGIATRKCSTEFLSILCTTFIDCIKDDKVHVENSSANMIFESVMAELRRLSSSTTLFPSAETQTRFWALLSQAIDDQVAAVHSKVDAQIRADFLVRANLLAREEDRLLQRLNRPSYKPGLLPWEQFLLKGSPGCGVRLPRTTPNATLQLMPIGGVALHLRWMRDRHLTAKKCEGSVLPDVLPGVPSTLRRTKIASHRCR</sequence>
<comment type="caution">
    <text evidence="1">The sequence shown here is derived from an EMBL/GenBank/DDBJ whole genome shotgun (WGS) entry which is preliminary data.</text>
</comment>
<gene>
    <name evidence="1" type="ORF">I7I52_05413</name>
</gene>
<reference evidence="1 2" key="1">
    <citation type="submission" date="2021-01" db="EMBL/GenBank/DDBJ databases">
        <title>Chromosome-level genome assembly of a human fungal pathogen reveals clustering of transcriptionally co-regulated genes.</title>
        <authorList>
            <person name="Voorhies M."/>
            <person name="Cohen S."/>
            <person name="Shea T.P."/>
            <person name="Petrus S."/>
            <person name="Munoz J.F."/>
            <person name="Poplawski S."/>
            <person name="Goldman W.E."/>
            <person name="Michael T."/>
            <person name="Cuomo C.A."/>
            <person name="Sil A."/>
            <person name="Beyhan S."/>
        </authorList>
    </citation>
    <scope>NUCLEOTIDE SEQUENCE [LARGE SCALE GENOMIC DNA]</scope>
    <source>
        <strain evidence="1 2">G184AR</strain>
    </source>
</reference>
<protein>
    <submittedName>
        <fullName evidence="1">Uncharacterized protein</fullName>
    </submittedName>
</protein>
<dbReference type="EMBL" id="JAEVHI010000004">
    <property type="protein sequence ID" value="KAG5293928.1"/>
    <property type="molecule type" value="Genomic_DNA"/>
</dbReference>
<dbReference type="VEuPathDB" id="FungiDB:I7I52_05413"/>
<evidence type="ECO:0000313" key="1">
    <source>
        <dbReference type="EMBL" id="KAG5293928.1"/>
    </source>
</evidence>
<dbReference type="AlphaFoldDB" id="A0A8H8CZ16"/>
<proteinExistence type="predicted"/>
<accession>A0A8H8CZ16</accession>